<evidence type="ECO:0000259" key="4">
    <source>
        <dbReference type="Pfam" id="PF10672"/>
    </source>
</evidence>
<reference evidence="6 7" key="1">
    <citation type="submission" date="2015-07" db="EMBL/GenBank/DDBJ databases">
        <title>Genome analysis of myxobacterium Chondromyces crocatus Cm c5 reveals a high potential for natural compound synthesis and the genetic basis for the loss of fruiting body formation.</title>
        <authorList>
            <person name="Zaburannyi N."/>
            <person name="Bunk B."/>
            <person name="Maier J."/>
            <person name="Overmann J."/>
            <person name="Mueller R."/>
        </authorList>
    </citation>
    <scope>NUCLEOTIDE SEQUENCE [LARGE SCALE GENOMIC DNA]</scope>
    <source>
        <strain evidence="6 7">Cm c5</strain>
    </source>
</reference>
<dbReference type="InterPro" id="IPR029063">
    <property type="entry name" value="SAM-dependent_MTases_sf"/>
</dbReference>
<dbReference type="GO" id="GO:0008168">
    <property type="term" value="F:methyltransferase activity"/>
    <property type="evidence" value="ECO:0007669"/>
    <property type="project" value="UniProtKB-KW"/>
</dbReference>
<dbReference type="PROSITE" id="PS50890">
    <property type="entry name" value="PUA"/>
    <property type="match status" value="1"/>
</dbReference>
<organism evidence="6 7">
    <name type="scientific">Chondromyces crocatus</name>
    <dbReference type="NCBI Taxonomy" id="52"/>
    <lineage>
        <taxon>Bacteria</taxon>
        <taxon>Pseudomonadati</taxon>
        <taxon>Myxococcota</taxon>
        <taxon>Polyangia</taxon>
        <taxon>Polyangiales</taxon>
        <taxon>Polyangiaceae</taxon>
        <taxon>Chondromyces</taxon>
    </lineage>
</organism>
<accession>A0A0K1ESE8</accession>
<dbReference type="EMBL" id="CP012159">
    <property type="protein sequence ID" value="AKT43791.1"/>
    <property type="molecule type" value="Genomic_DNA"/>
</dbReference>
<dbReference type="InterPro" id="IPR019614">
    <property type="entry name" value="SAM-dep_methyl-trfase"/>
</dbReference>
<dbReference type="Proteomes" id="UP000067626">
    <property type="component" value="Chromosome"/>
</dbReference>
<dbReference type="AlphaFoldDB" id="A0A0K1ESE8"/>
<dbReference type="OrthoDB" id="9805492at2"/>
<dbReference type="KEGG" id="ccro:CMC5_080280"/>
<keyword evidence="1 6" id="KW-0489">Methyltransferase</keyword>
<dbReference type="PANTHER" id="PTHR43042:SF3">
    <property type="entry name" value="RIBOSOMAL RNA LARGE SUBUNIT METHYLTRANSFERASE YWBD-RELATED"/>
    <property type="match status" value="1"/>
</dbReference>
<dbReference type="InterPro" id="IPR015947">
    <property type="entry name" value="PUA-like_sf"/>
</dbReference>
<evidence type="ECO:0000259" key="5">
    <source>
        <dbReference type="Pfam" id="PF17785"/>
    </source>
</evidence>
<keyword evidence="7" id="KW-1185">Reference proteome</keyword>
<dbReference type="InterPro" id="IPR041532">
    <property type="entry name" value="RlmI-like_PUA"/>
</dbReference>
<dbReference type="SUPFAM" id="SSF53335">
    <property type="entry name" value="S-adenosyl-L-methionine-dependent methyltransferases"/>
    <property type="match status" value="1"/>
</dbReference>
<dbReference type="PANTHER" id="PTHR43042">
    <property type="entry name" value="SAM-DEPENDENT METHYLTRANSFERASE"/>
    <property type="match status" value="1"/>
</dbReference>
<evidence type="ECO:0000313" key="6">
    <source>
        <dbReference type="EMBL" id="AKT43791.1"/>
    </source>
</evidence>
<dbReference type="SUPFAM" id="SSF88697">
    <property type="entry name" value="PUA domain-like"/>
    <property type="match status" value="1"/>
</dbReference>
<gene>
    <name evidence="6" type="primary">smtA</name>
    <name evidence="6" type="ORF">CMC5_080280</name>
</gene>
<name>A0A0K1ESE8_CHOCO</name>
<feature type="domain" description="S-adenosylmethionine-dependent methyltransferase" evidence="4">
    <location>
        <begin position="179"/>
        <end position="383"/>
    </location>
</feature>
<proteinExistence type="predicted"/>
<dbReference type="Pfam" id="PF17785">
    <property type="entry name" value="PUA_3"/>
    <property type="match status" value="1"/>
</dbReference>
<dbReference type="Gene3D" id="2.30.130.10">
    <property type="entry name" value="PUA domain"/>
    <property type="match status" value="1"/>
</dbReference>
<sequence>MLIQLTPTAAAAVRRGHPWVFREGLVSRDGRGHPPRQRATGDVVELGDGKAFVARGLWDADSPIAVRVFERSAGRALNIGAVSARVERAIALRDTWFPDDTTTAYRLCNGEGDHVPSLVIDRYAHVAVLRLDGGILLPWLDRLVPRIASVLTRRGVRTLGLRATADTGTPEDGKKITLLHGPPLPDRLVVRESGMAMEVDLARGQKTGAFLDQRDNRARVRALASGRARALNLFSYAGGFSLAAALGGAAHVTSVDSAAAAHATAQRSFRENGLDPTQHDFITADAFDFLDKAHARGDRWDLIVSDPPSFAPSERAKPRALAAYRRLHGAIARVLTDGGVFCAASCSSHVTAEDFATTLDHATLDRDDLRLCALLGQPPDHPTLPAWPEGRYLKMAVLA</sequence>
<feature type="domain" description="RlmI-like PUA" evidence="5">
    <location>
        <begin position="3"/>
        <end position="71"/>
    </location>
</feature>
<dbReference type="RefSeq" id="WP_050435209.1">
    <property type="nucleotide sequence ID" value="NZ_CP012159.1"/>
</dbReference>
<evidence type="ECO:0000313" key="7">
    <source>
        <dbReference type="Proteomes" id="UP000067626"/>
    </source>
</evidence>
<dbReference type="Pfam" id="PF10672">
    <property type="entry name" value="Methyltrans_SAM"/>
    <property type="match status" value="1"/>
</dbReference>
<protein>
    <submittedName>
        <fullName evidence="6">SAM-dependent methyltransferase</fullName>
    </submittedName>
</protein>
<dbReference type="CDD" id="cd21153">
    <property type="entry name" value="PUA_RlmI"/>
    <property type="match status" value="1"/>
</dbReference>
<keyword evidence="3" id="KW-0949">S-adenosyl-L-methionine</keyword>
<dbReference type="CDD" id="cd11572">
    <property type="entry name" value="RlmI_M_like"/>
    <property type="match status" value="1"/>
</dbReference>
<dbReference type="Gene3D" id="3.30.750.80">
    <property type="entry name" value="RNA methyltransferase domain (HRMD) like"/>
    <property type="match status" value="1"/>
</dbReference>
<evidence type="ECO:0000256" key="2">
    <source>
        <dbReference type="ARBA" id="ARBA00022679"/>
    </source>
</evidence>
<dbReference type="CDD" id="cd02440">
    <property type="entry name" value="AdoMet_MTases"/>
    <property type="match status" value="1"/>
</dbReference>
<evidence type="ECO:0000256" key="3">
    <source>
        <dbReference type="ARBA" id="ARBA00022691"/>
    </source>
</evidence>
<keyword evidence="2 6" id="KW-0808">Transferase</keyword>
<dbReference type="GO" id="GO:0032259">
    <property type="term" value="P:methylation"/>
    <property type="evidence" value="ECO:0007669"/>
    <property type="project" value="UniProtKB-KW"/>
</dbReference>
<evidence type="ECO:0000256" key="1">
    <source>
        <dbReference type="ARBA" id="ARBA00022603"/>
    </source>
</evidence>
<dbReference type="InterPro" id="IPR036974">
    <property type="entry name" value="PUA_sf"/>
</dbReference>
<dbReference type="Gene3D" id="3.40.50.150">
    <property type="entry name" value="Vaccinia Virus protein VP39"/>
    <property type="match status" value="1"/>
</dbReference>
<dbReference type="GO" id="GO:0003723">
    <property type="term" value="F:RNA binding"/>
    <property type="evidence" value="ECO:0007669"/>
    <property type="project" value="InterPro"/>
</dbReference>